<evidence type="ECO:0000256" key="1">
    <source>
        <dbReference type="ARBA" id="ARBA00004370"/>
    </source>
</evidence>
<dbReference type="SMART" id="SM00409">
    <property type="entry name" value="IG"/>
    <property type="match status" value="1"/>
</dbReference>
<evidence type="ECO:0000256" key="2">
    <source>
        <dbReference type="ARBA" id="ARBA00022692"/>
    </source>
</evidence>
<dbReference type="InterPro" id="IPR013106">
    <property type="entry name" value="Ig_V-set"/>
</dbReference>
<feature type="transmembrane region" description="Helical" evidence="5">
    <location>
        <begin position="181"/>
        <end position="206"/>
    </location>
</feature>
<dbReference type="OrthoDB" id="8920197at2759"/>
<evidence type="ECO:0000256" key="4">
    <source>
        <dbReference type="SAM" id="MobiDB-lite"/>
    </source>
</evidence>
<comment type="subcellular location">
    <subcellularLocation>
        <location evidence="1">Membrane</location>
    </subcellularLocation>
</comment>
<dbReference type="EMBL" id="AKHW03004113">
    <property type="protein sequence ID" value="KYO31101.1"/>
    <property type="molecule type" value="Genomic_DNA"/>
</dbReference>
<dbReference type="GO" id="GO:0005886">
    <property type="term" value="C:plasma membrane"/>
    <property type="evidence" value="ECO:0007669"/>
    <property type="project" value="TreeGrafter"/>
</dbReference>
<dbReference type="Gene3D" id="2.60.40.10">
    <property type="entry name" value="Immunoglobulins"/>
    <property type="match status" value="1"/>
</dbReference>
<keyword evidence="2 5" id="KW-0812">Transmembrane</keyword>
<dbReference type="InterPro" id="IPR036179">
    <property type="entry name" value="Ig-like_dom_sf"/>
</dbReference>
<protein>
    <recommendedName>
        <fullName evidence="7">Immunoglobulin domain-containing protein</fullName>
    </recommendedName>
</protein>
<dbReference type="InterPro" id="IPR050671">
    <property type="entry name" value="CD300_family_receptors"/>
</dbReference>
<evidence type="ECO:0000256" key="3">
    <source>
        <dbReference type="ARBA" id="ARBA00023136"/>
    </source>
</evidence>
<comment type="caution">
    <text evidence="8">The sequence shown here is derived from an EMBL/GenBank/DDBJ whole genome shotgun (WGS) entry which is preliminary data.</text>
</comment>
<accession>A0A151N2T0</accession>
<dbReference type="PANTHER" id="PTHR11860">
    <property type="entry name" value="POLYMERIC-IMMUNOGLOBULIN RECEPTOR"/>
    <property type="match status" value="1"/>
</dbReference>
<keyword evidence="5" id="KW-1133">Transmembrane helix</keyword>
<feature type="domain" description="Immunoglobulin" evidence="7">
    <location>
        <begin position="21"/>
        <end position="124"/>
    </location>
</feature>
<evidence type="ECO:0000256" key="6">
    <source>
        <dbReference type="SAM" id="SignalP"/>
    </source>
</evidence>
<dbReference type="KEGG" id="amj:109284791"/>
<dbReference type="Proteomes" id="UP000050525">
    <property type="component" value="Unassembled WGS sequence"/>
</dbReference>
<organism evidence="8 9">
    <name type="scientific">Alligator mississippiensis</name>
    <name type="common">American alligator</name>
    <dbReference type="NCBI Taxonomy" id="8496"/>
    <lineage>
        <taxon>Eukaryota</taxon>
        <taxon>Metazoa</taxon>
        <taxon>Chordata</taxon>
        <taxon>Craniata</taxon>
        <taxon>Vertebrata</taxon>
        <taxon>Euteleostomi</taxon>
        <taxon>Archelosauria</taxon>
        <taxon>Archosauria</taxon>
        <taxon>Crocodylia</taxon>
        <taxon>Alligatoridae</taxon>
        <taxon>Alligatorinae</taxon>
        <taxon>Alligator</taxon>
    </lineage>
</organism>
<feature type="region of interest" description="Disordered" evidence="4">
    <location>
        <begin position="130"/>
        <end position="173"/>
    </location>
</feature>
<dbReference type="AlphaFoldDB" id="A0A151N2T0"/>
<evidence type="ECO:0000313" key="9">
    <source>
        <dbReference type="Proteomes" id="UP000050525"/>
    </source>
</evidence>
<dbReference type="InterPro" id="IPR003599">
    <property type="entry name" value="Ig_sub"/>
</dbReference>
<dbReference type="InterPro" id="IPR013783">
    <property type="entry name" value="Ig-like_fold"/>
</dbReference>
<keyword evidence="6" id="KW-0732">Signal</keyword>
<dbReference type="GO" id="GO:0004888">
    <property type="term" value="F:transmembrane signaling receptor activity"/>
    <property type="evidence" value="ECO:0007669"/>
    <property type="project" value="TreeGrafter"/>
</dbReference>
<reference evidence="8 9" key="1">
    <citation type="journal article" date="2012" name="Genome Biol.">
        <title>Sequencing three crocodilian genomes to illuminate the evolution of archosaurs and amniotes.</title>
        <authorList>
            <person name="St John J.A."/>
            <person name="Braun E.L."/>
            <person name="Isberg S.R."/>
            <person name="Miles L.G."/>
            <person name="Chong A.Y."/>
            <person name="Gongora J."/>
            <person name="Dalzell P."/>
            <person name="Moran C."/>
            <person name="Bed'hom B."/>
            <person name="Abzhanov A."/>
            <person name="Burgess S.C."/>
            <person name="Cooksey A.M."/>
            <person name="Castoe T.A."/>
            <person name="Crawford N.G."/>
            <person name="Densmore L.D."/>
            <person name="Drew J.C."/>
            <person name="Edwards S.V."/>
            <person name="Faircloth B.C."/>
            <person name="Fujita M.K."/>
            <person name="Greenwold M.J."/>
            <person name="Hoffmann F.G."/>
            <person name="Howard J.M."/>
            <person name="Iguchi T."/>
            <person name="Janes D.E."/>
            <person name="Khan S.Y."/>
            <person name="Kohno S."/>
            <person name="de Koning A.J."/>
            <person name="Lance S.L."/>
            <person name="McCarthy F.M."/>
            <person name="McCormack J.E."/>
            <person name="Merchant M.E."/>
            <person name="Peterson D.G."/>
            <person name="Pollock D.D."/>
            <person name="Pourmand N."/>
            <person name="Raney B.J."/>
            <person name="Roessler K.A."/>
            <person name="Sanford J.R."/>
            <person name="Sawyer R.H."/>
            <person name="Schmidt C.J."/>
            <person name="Triplett E.W."/>
            <person name="Tuberville T.D."/>
            <person name="Venegas-Anaya M."/>
            <person name="Howard J.T."/>
            <person name="Jarvis E.D."/>
            <person name="Guillette L.J.Jr."/>
            <person name="Glenn T.C."/>
            <person name="Green R.E."/>
            <person name="Ray D.A."/>
        </authorList>
    </citation>
    <scope>NUCLEOTIDE SEQUENCE [LARGE SCALE GENOMIC DNA]</scope>
    <source>
        <strain evidence="8">KSC_2009_1</strain>
    </source>
</reference>
<feature type="compositionally biased region" description="Polar residues" evidence="4">
    <location>
        <begin position="138"/>
        <end position="151"/>
    </location>
</feature>
<feature type="signal peptide" evidence="6">
    <location>
        <begin position="1"/>
        <end position="17"/>
    </location>
</feature>
<proteinExistence type="predicted"/>
<dbReference type="PANTHER" id="PTHR11860:SF87">
    <property type="entry name" value="CMRF35-LIKE MOLECULE 8"/>
    <property type="match status" value="1"/>
</dbReference>
<feature type="compositionally biased region" description="Polar residues" evidence="4">
    <location>
        <begin position="159"/>
        <end position="173"/>
    </location>
</feature>
<dbReference type="SUPFAM" id="SSF48726">
    <property type="entry name" value="Immunoglobulin"/>
    <property type="match status" value="1"/>
</dbReference>
<evidence type="ECO:0000259" key="7">
    <source>
        <dbReference type="SMART" id="SM00409"/>
    </source>
</evidence>
<gene>
    <name evidence="8" type="ORF">Y1Q_0016455</name>
</gene>
<sequence>MWTSPISVWFLFVGCWAVRGPGTVHGPEGGSVSVPCHYKEGYEEYPKFWCRRKVMLCILSQILETNGTEAKMHWGQVSILDNHIQHMFTVILENLTQADTGIYLCGVARTGLPHPRDSVEVIVSPAPPSNAAVKMGKSTEQPEASAFTWTVTDEDASRPSASSPMDDNGKSIQDQEQQTHIYILAVIFLPALFLLGLISAAICVAVRARRRSTSTVHSRPAQNLPLSQPLN</sequence>
<evidence type="ECO:0000313" key="8">
    <source>
        <dbReference type="EMBL" id="KYO31101.1"/>
    </source>
</evidence>
<keyword evidence="9" id="KW-1185">Reference proteome</keyword>
<feature type="chain" id="PRO_5007585681" description="Immunoglobulin domain-containing protein" evidence="6">
    <location>
        <begin position="18"/>
        <end position="231"/>
    </location>
</feature>
<dbReference type="CDD" id="cd05716">
    <property type="entry name" value="IgV_pIgR_like"/>
    <property type="match status" value="1"/>
</dbReference>
<evidence type="ECO:0000256" key="5">
    <source>
        <dbReference type="SAM" id="Phobius"/>
    </source>
</evidence>
<dbReference type="Pfam" id="PF07686">
    <property type="entry name" value="V-set"/>
    <property type="match status" value="1"/>
</dbReference>
<name>A0A151N2T0_ALLMI</name>
<keyword evidence="3 5" id="KW-0472">Membrane</keyword>